<protein>
    <submittedName>
        <fullName evidence="1">Uncharacterized protein</fullName>
    </submittedName>
</protein>
<accession>A0A1X7U3M9</accession>
<proteinExistence type="predicted"/>
<evidence type="ECO:0000313" key="1">
    <source>
        <dbReference type="EnsemblMetazoa" id="Aqu2.1.22278_001"/>
    </source>
</evidence>
<name>A0A1X7U3M9_AMPQE</name>
<organism evidence="1">
    <name type="scientific">Amphimedon queenslandica</name>
    <name type="common">Sponge</name>
    <dbReference type="NCBI Taxonomy" id="400682"/>
    <lineage>
        <taxon>Eukaryota</taxon>
        <taxon>Metazoa</taxon>
        <taxon>Porifera</taxon>
        <taxon>Demospongiae</taxon>
        <taxon>Heteroscleromorpha</taxon>
        <taxon>Haplosclerida</taxon>
        <taxon>Niphatidae</taxon>
        <taxon>Amphimedon</taxon>
    </lineage>
</organism>
<dbReference type="EnsemblMetazoa" id="Aqu2.1.22278_001">
    <property type="protein sequence ID" value="Aqu2.1.22278_001"/>
    <property type="gene ID" value="Aqu2.1.22278"/>
</dbReference>
<sequence length="114" mass="12864">MQRYFAILANTIGYHNRFLSSSAVRLDRRNLPDIVQSMFGSMSSSSIQVMYPARASIRSHRSDRAAVPTPTLRSTLELENEQHIHWQHHPSNGKICGMKVTGGCSRSFDALQDM</sequence>
<dbReference type="AlphaFoldDB" id="A0A1X7U3M9"/>
<reference evidence="1" key="1">
    <citation type="submission" date="2017-05" db="UniProtKB">
        <authorList>
            <consortium name="EnsemblMetazoa"/>
        </authorList>
    </citation>
    <scope>IDENTIFICATION</scope>
</reference>
<dbReference type="InParanoid" id="A0A1X7U3M9"/>